<gene>
    <name evidence="2" type="ORF">C7B64_20045</name>
</gene>
<sequence length="207" mass="23737">MRIVVISDTHGKHEELGNLYGDVLIHCGDMCKAFGQELQNILDLDNWFSRQKFHRILCVGGNHDFLLEDTKNQEKINFQNAIYLQDEPYEYKGILFYGSPWVPELSGWAFYLDSENLHAKWSLIPDHVDVLITHTPPRGILDRNTAGKSCGCPNLRNRLNQVRPVLHCFGHIHASAGTEIVDGVTFYNASTVNRRYQIVREPLVFDL</sequence>
<evidence type="ECO:0000313" key="3">
    <source>
        <dbReference type="Proteomes" id="UP000238762"/>
    </source>
</evidence>
<dbReference type="PANTHER" id="PTHR12905">
    <property type="entry name" value="METALLOPHOSPHOESTERASE"/>
    <property type="match status" value="1"/>
</dbReference>
<dbReference type="InterPro" id="IPR029052">
    <property type="entry name" value="Metallo-depent_PP-like"/>
</dbReference>
<dbReference type="RefSeq" id="WP_106290688.1">
    <property type="nucleotide sequence ID" value="NZ_PVWJ01000130.1"/>
</dbReference>
<dbReference type="Proteomes" id="UP000238762">
    <property type="component" value="Unassembled WGS sequence"/>
</dbReference>
<evidence type="ECO:0000259" key="1">
    <source>
        <dbReference type="Pfam" id="PF00149"/>
    </source>
</evidence>
<dbReference type="CDD" id="cd07379">
    <property type="entry name" value="MPP_239FB"/>
    <property type="match status" value="1"/>
</dbReference>
<dbReference type="InterPro" id="IPR051693">
    <property type="entry name" value="UPF0046_metallophosphoest"/>
</dbReference>
<dbReference type="OrthoDB" id="332939at2"/>
<comment type="caution">
    <text evidence="2">The sequence shown here is derived from an EMBL/GenBank/DDBJ whole genome shotgun (WGS) entry which is preliminary data.</text>
</comment>
<dbReference type="SUPFAM" id="SSF56300">
    <property type="entry name" value="Metallo-dependent phosphatases"/>
    <property type="match status" value="1"/>
</dbReference>
<protein>
    <submittedName>
        <fullName evidence="2">Metallophosphoesterase</fullName>
    </submittedName>
</protein>
<dbReference type="GO" id="GO:0016787">
    <property type="term" value="F:hydrolase activity"/>
    <property type="evidence" value="ECO:0007669"/>
    <property type="project" value="InterPro"/>
</dbReference>
<reference evidence="2 3" key="1">
    <citation type="submission" date="2018-02" db="EMBL/GenBank/DDBJ databases">
        <authorList>
            <person name="Cohen D.B."/>
            <person name="Kent A.D."/>
        </authorList>
    </citation>
    <scope>NUCLEOTIDE SEQUENCE [LARGE SCALE GENOMIC DNA]</scope>
    <source>
        <strain evidence="2 3">CCAP 1448/3</strain>
    </source>
</reference>
<dbReference type="Pfam" id="PF00149">
    <property type="entry name" value="Metallophos"/>
    <property type="match status" value="1"/>
</dbReference>
<accession>A0A2T1BYM1</accession>
<proteinExistence type="predicted"/>
<dbReference type="AlphaFoldDB" id="A0A2T1BYM1"/>
<keyword evidence="3" id="KW-1185">Reference proteome</keyword>
<dbReference type="PANTHER" id="PTHR12905:SF0">
    <property type="entry name" value="CALCINEURIN-LIKE PHOSPHOESTERASE DOMAIN-CONTAINING PROTEIN"/>
    <property type="match status" value="1"/>
</dbReference>
<dbReference type="EMBL" id="PVWJ01000130">
    <property type="protein sequence ID" value="PSB01111.1"/>
    <property type="molecule type" value="Genomic_DNA"/>
</dbReference>
<dbReference type="InterPro" id="IPR004843">
    <property type="entry name" value="Calcineurin-like_PHP"/>
</dbReference>
<name>A0A2T1BYM1_9CYAN</name>
<reference evidence="2 3" key="2">
    <citation type="submission" date="2018-03" db="EMBL/GenBank/DDBJ databases">
        <title>The ancient ancestry and fast evolution of plastids.</title>
        <authorList>
            <person name="Moore K.R."/>
            <person name="Magnabosco C."/>
            <person name="Momper L."/>
            <person name="Gold D.A."/>
            <person name="Bosak T."/>
            <person name="Fournier G.P."/>
        </authorList>
    </citation>
    <scope>NUCLEOTIDE SEQUENCE [LARGE SCALE GENOMIC DNA]</scope>
    <source>
        <strain evidence="2 3">CCAP 1448/3</strain>
    </source>
</reference>
<evidence type="ECO:0000313" key="2">
    <source>
        <dbReference type="EMBL" id="PSB01111.1"/>
    </source>
</evidence>
<organism evidence="2 3">
    <name type="scientific">Merismopedia glauca CCAP 1448/3</name>
    <dbReference type="NCBI Taxonomy" id="1296344"/>
    <lineage>
        <taxon>Bacteria</taxon>
        <taxon>Bacillati</taxon>
        <taxon>Cyanobacteriota</taxon>
        <taxon>Cyanophyceae</taxon>
        <taxon>Synechococcales</taxon>
        <taxon>Merismopediaceae</taxon>
        <taxon>Merismopedia</taxon>
    </lineage>
</organism>
<feature type="domain" description="Calcineurin-like phosphoesterase" evidence="1">
    <location>
        <begin position="1"/>
        <end position="174"/>
    </location>
</feature>
<dbReference type="Gene3D" id="3.60.21.10">
    <property type="match status" value="1"/>
</dbReference>